<proteinExistence type="inferred from homology"/>
<dbReference type="GO" id="GO:0009263">
    <property type="term" value="P:deoxyribonucleotide biosynthetic process"/>
    <property type="evidence" value="ECO:0007669"/>
    <property type="project" value="InterPro"/>
</dbReference>
<protein>
    <submittedName>
        <fullName evidence="2">Uncharacterized protein</fullName>
    </submittedName>
</protein>
<dbReference type="Pfam" id="PF00268">
    <property type="entry name" value="Ribonuc_red_sm"/>
    <property type="match status" value="1"/>
</dbReference>
<evidence type="ECO:0000256" key="1">
    <source>
        <dbReference type="ARBA" id="ARBA00009303"/>
    </source>
</evidence>
<dbReference type="GO" id="GO:0016491">
    <property type="term" value="F:oxidoreductase activity"/>
    <property type="evidence" value="ECO:0007669"/>
    <property type="project" value="InterPro"/>
</dbReference>
<evidence type="ECO:0000313" key="2">
    <source>
        <dbReference type="EMBL" id="QHU08487.1"/>
    </source>
</evidence>
<comment type="similarity">
    <text evidence="1">Belongs to the ribonucleoside diphosphate reductase small chain family.</text>
</comment>
<dbReference type="InterPro" id="IPR009078">
    <property type="entry name" value="Ferritin-like_SF"/>
</dbReference>
<name>A0A6C0JVR8_9ZZZZ</name>
<accession>A0A6C0JVR8</accession>
<organism evidence="2">
    <name type="scientific">viral metagenome</name>
    <dbReference type="NCBI Taxonomy" id="1070528"/>
    <lineage>
        <taxon>unclassified sequences</taxon>
        <taxon>metagenomes</taxon>
        <taxon>organismal metagenomes</taxon>
    </lineage>
</organism>
<dbReference type="Gene3D" id="1.10.620.20">
    <property type="entry name" value="Ribonucleotide Reductase, subunit A"/>
    <property type="match status" value="1"/>
</dbReference>
<reference evidence="2" key="1">
    <citation type="journal article" date="2020" name="Nature">
        <title>Giant virus diversity and host interactions through global metagenomics.</title>
        <authorList>
            <person name="Schulz F."/>
            <person name="Roux S."/>
            <person name="Paez-Espino D."/>
            <person name="Jungbluth S."/>
            <person name="Walsh D.A."/>
            <person name="Denef V.J."/>
            <person name="McMahon K.D."/>
            <person name="Konstantinidis K.T."/>
            <person name="Eloe-Fadrosh E.A."/>
            <person name="Kyrpides N.C."/>
            <person name="Woyke T."/>
        </authorList>
    </citation>
    <scope>NUCLEOTIDE SEQUENCE</scope>
    <source>
        <strain evidence="2">GVMAG-S-1062768-28</strain>
    </source>
</reference>
<dbReference type="PANTHER" id="PTHR23409">
    <property type="entry name" value="RIBONUCLEOSIDE-DIPHOSPHATE REDUCTASE SMALL CHAIN"/>
    <property type="match status" value="1"/>
</dbReference>
<dbReference type="SUPFAM" id="SSF47240">
    <property type="entry name" value="Ferritin-like"/>
    <property type="match status" value="1"/>
</dbReference>
<dbReference type="PANTHER" id="PTHR23409:SF18">
    <property type="entry name" value="RIBONUCLEOSIDE-DIPHOSPHATE REDUCTASE SUBUNIT M2"/>
    <property type="match status" value="1"/>
</dbReference>
<dbReference type="InterPro" id="IPR033909">
    <property type="entry name" value="RNR_small"/>
</dbReference>
<dbReference type="EMBL" id="MN740697">
    <property type="protein sequence ID" value="QHU08487.1"/>
    <property type="molecule type" value="Genomic_DNA"/>
</dbReference>
<dbReference type="InterPro" id="IPR012348">
    <property type="entry name" value="RNR-like"/>
</dbReference>
<sequence>MSKYTYFPRNEQLSEYQDKLDKTFWSADEVDYDSDRVTMASLENLITTGKEEKIGDTIITSQQAMNITVFLKNILCLFAQLDGVVIENLIENFTHEISQGEKEIQQFYIAQAHNEVVHSKSYGMQVEKLIKDPKEKEAIYTASLEYPAVKAITDWSFKWFDTSLPIVDRLIAFCCIEGIIFTSGFVAIYRLKEWGLFTKGLCNANEFISKDEAVHTAAGIAFFHHKVNKGEFVRPTKERVYEIIEAAVALADQFTDEAVQPELVGLDRADMKQYVRLSADLIVTDLGYEKRYDVECPFPWMLKICLFNITNMFESRVTEYSRAVTSILQDDESDGWSSEEKE</sequence>
<dbReference type="CDD" id="cd01049">
    <property type="entry name" value="RNRR2"/>
    <property type="match status" value="1"/>
</dbReference>
<dbReference type="AlphaFoldDB" id="A0A6C0JVR8"/>
<dbReference type="InterPro" id="IPR000358">
    <property type="entry name" value="RNR_small_fam"/>
</dbReference>